<comment type="caution">
    <text evidence="6">The sequence shown here is derived from an EMBL/GenBank/DDBJ whole genome shotgun (WGS) entry which is preliminary data.</text>
</comment>
<dbReference type="AlphaFoldDB" id="A0A5M3MIW0"/>
<dbReference type="Gene3D" id="3.30.420.40">
    <property type="match status" value="1"/>
</dbReference>
<dbReference type="SUPFAM" id="SSF53067">
    <property type="entry name" value="Actin-like ATPase domain"/>
    <property type="match status" value="2"/>
</dbReference>
<dbReference type="OMA" id="RVNYSMP"/>
<dbReference type="InterPro" id="IPR048350">
    <property type="entry name" value="S-Me-THD-like_C"/>
</dbReference>
<dbReference type="Proteomes" id="UP000053558">
    <property type="component" value="Unassembled WGS sequence"/>
</dbReference>
<dbReference type="FunFam" id="3.40.1610.10:FF:000001">
    <property type="entry name" value="Hydantoinase, putative"/>
    <property type="match status" value="1"/>
</dbReference>
<evidence type="ECO:0000259" key="5">
    <source>
        <dbReference type="Pfam" id="PF20906"/>
    </source>
</evidence>
<feature type="domain" description="S-Me-THD N-terminal" evidence="4">
    <location>
        <begin position="608"/>
        <end position="775"/>
    </location>
</feature>
<feature type="domain" description="Hydantoinase/oxoprolinase N-terminal" evidence="3">
    <location>
        <begin position="7"/>
        <end position="189"/>
    </location>
</feature>
<evidence type="ECO:0000256" key="1">
    <source>
        <dbReference type="SAM" id="MobiDB-lite"/>
    </source>
</evidence>
<accession>A0A5M3MIW0</accession>
<dbReference type="Gene3D" id="2.40.390.10">
    <property type="entry name" value="CV3147-like"/>
    <property type="match status" value="1"/>
</dbReference>
<evidence type="ECO:0000313" key="7">
    <source>
        <dbReference type="Proteomes" id="UP000053558"/>
    </source>
</evidence>
<dbReference type="GO" id="GO:0016787">
    <property type="term" value="F:hydrolase activity"/>
    <property type="evidence" value="ECO:0007669"/>
    <property type="project" value="InterPro"/>
</dbReference>
<dbReference type="Pfam" id="PF20906">
    <property type="entry name" value="S-Me-THD_C"/>
    <property type="match status" value="1"/>
</dbReference>
<dbReference type="EMBL" id="JH711582">
    <property type="protein sequence ID" value="EIW78714.1"/>
    <property type="molecule type" value="Genomic_DNA"/>
</dbReference>
<feature type="domain" description="S-Me-THD-like C-terminal" evidence="5">
    <location>
        <begin position="781"/>
        <end position="991"/>
    </location>
</feature>
<dbReference type="InterPro" id="IPR010318">
    <property type="entry name" value="S-Me-THD_N"/>
</dbReference>
<dbReference type="Gene3D" id="3.40.1610.10">
    <property type="entry name" value="CV3147-like domain"/>
    <property type="match status" value="1"/>
</dbReference>
<evidence type="ECO:0000259" key="2">
    <source>
        <dbReference type="Pfam" id="PF01968"/>
    </source>
</evidence>
<reference evidence="7" key="1">
    <citation type="journal article" date="2012" name="Science">
        <title>The Paleozoic origin of enzymatic lignin decomposition reconstructed from 31 fungal genomes.</title>
        <authorList>
            <person name="Floudas D."/>
            <person name="Binder M."/>
            <person name="Riley R."/>
            <person name="Barry K."/>
            <person name="Blanchette R.A."/>
            <person name="Henrissat B."/>
            <person name="Martinez A.T."/>
            <person name="Otillar R."/>
            <person name="Spatafora J.W."/>
            <person name="Yadav J.S."/>
            <person name="Aerts A."/>
            <person name="Benoit I."/>
            <person name="Boyd A."/>
            <person name="Carlson A."/>
            <person name="Copeland A."/>
            <person name="Coutinho P.M."/>
            <person name="de Vries R.P."/>
            <person name="Ferreira P."/>
            <person name="Findley K."/>
            <person name="Foster B."/>
            <person name="Gaskell J."/>
            <person name="Glotzer D."/>
            <person name="Gorecki P."/>
            <person name="Heitman J."/>
            <person name="Hesse C."/>
            <person name="Hori C."/>
            <person name="Igarashi K."/>
            <person name="Jurgens J.A."/>
            <person name="Kallen N."/>
            <person name="Kersten P."/>
            <person name="Kohler A."/>
            <person name="Kuees U."/>
            <person name="Kumar T.K.A."/>
            <person name="Kuo A."/>
            <person name="LaButti K."/>
            <person name="Larrondo L.F."/>
            <person name="Lindquist E."/>
            <person name="Ling A."/>
            <person name="Lombard V."/>
            <person name="Lucas S."/>
            <person name="Lundell T."/>
            <person name="Martin R."/>
            <person name="McLaughlin D.J."/>
            <person name="Morgenstern I."/>
            <person name="Morin E."/>
            <person name="Murat C."/>
            <person name="Nagy L.G."/>
            <person name="Nolan M."/>
            <person name="Ohm R.A."/>
            <person name="Patyshakuliyeva A."/>
            <person name="Rokas A."/>
            <person name="Ruiz-Duenas F.J."/>
            <person name="Sabat G."/>
            <person name="Salamov A."/>
            <person name="Samejima M."/>
            <person name="Schmutz J."/>
            <person name="Slot J.C."/>
            <person name="St John F."/>
            <person name="Stenlid J."/>
            <person name="Sun H."/>
            <person name="Sun S."/>
            <person name="Syed K."/>
            <person name="Tsang A."/>
            <person name="Wiebenga A."/>
            <person name="Young D."/>
            <person name="Pisabarro A."/>
            <person name="Eastwood D.C."/>
            <person name="Martin F."/>
            <person name="Cullen D."/>
            <person name="Grigoriev I.V."/>
            <person name="Hibbett D.S."/>
        </authorList>
    </citation>
    <scope>NUCLEOTIDE SEQUENCE [LARGE SCALE GENOMIC DNA]</scope>
    <source>
        <strain evidence="7">RWD-64-598 SS2</strain>
    </source>
</reference>
<dbReference type="Pfam" id="PF05378">
    <property type="entry name" value="Hydant_A_N"/>
    <property type="match status" value="1"/>
</dbReference>
<dbReference type="Pfam" id="PF06032">
    <property type="entry name" value="S-Me-THD_N"/>
    <property type="match status" value="1"/>
</dbReference>
<evidence type="ECO:0000259" key="3">
    <source>
        <dbReference type="Pfam" id="PF05378"/>
    </source>
</evidence>
<dbReference type="RefSeq" id="XP_007771694.1">
    <property type="nucleotide sequence ID" value="XM_007773504.1"/>
</dbReference>
<evidence type="ECO:0000313" key="6">
    <source>
        <dbReference type="EMBL" id="EIW78714.1"/>
    </source>
</evidence>
<dbReference type="GeneID" id="19201261"/>
<dbReference type="InterPro" id="IPR043129">
    <property type="entry name" value="ATPase_NBD"/>
</dbReference>
<dbReference type="PANTHER" id="PTHR11365:SF10">
    <property type="entry name" value="HYDANTOINASE_OXOPROLINASE"/>
    <property type="match status" value="1"/>
</dbReference>
<dbReference type="SUPFAM" id="SSF160991">
    <property type="entry name" value="CV3147-like"/>
    <property type="match status" value="1"/>
</dbReference>
<dbReference type="Pfam" id="PF01968">
    <property type="entry name" value="Hydantoinase_A"/>
    <property type="match status" value="1"/>
</dbReference>
<feature type="domain" description="Hydantoinase A/oxoprolinase" evidence="2">
    <location>
        <begin position="209"/>
        <end position="391"/>
    </location>
</feature>
<dbReference type="PANTHER" id="PTHR11365">
    <property type="entry name" value="5-OXOPROLINASE RELATED"/>
    <property type="match status" value="1"/>
</dbReference>
<protein>
    <submittedName>
        <fullName evidence="6">Hydantoinase</fullName>
    </submittedName>
</protein>
<keyword evidence="7" id="KW-1185">Reference proteome</keyword>
<feature type="region of interest" description="Disordered" evidence="1">
    <location>
        <begin position="559"/>
        <end position="588"/>
    </location>
</feature>
<dbReference type="InterPro" id="IPR008040">
    <property type="entry name" value="Hydant_A_N"/>
</dbReference>
<dbReference type="KEGG" id="cput:CONPUDRAFT_138851"/>
<gene>
    <name evidence="6" type="ORF">CONPUDRAFT_138851</name>
</gene>
<organism evidence="6 7">
    <name type="scientific">Coniophora puteana (strain RWD-64-598)</name>
    <name type="common">Brown rot fungus</name>
    <dbReference type="NCBI Taxonomy" id="741705"/>
    <lineage>
        <taxon>Eukaryota</taxon>
        <taxon>Fungi</taxon>
        <taxon>Dikarya</taxon>
        <taxon>Basidiomycota</taxon>
        <taxon>Agaricomycotina</taxon>
        <taxon>Agaricomycetes</taxon>
        <taxon>Agaricomycetidae</taxon>
        <taxon>Boletales</taxon>
        <taxon>Coniophorineae</taxon>
        <taxon>Coniophoraceae</taxon>
        <taxon>Coniophora</taxon>
    </lineage>
</organism>
<sequence length="1006" mass="106787">MAEKALRIGVDVGGTNTDAVLLDLSSEPGTRKGRVLVSAKHPTTPDVTEGIKSAVRAILRNMSDPANAGIQAVSIGTTHFVNALVERDTRRLDRVAVIRLCGPFTHGTPPFVSFPFELRDLLEGPSFLVSGGLQIDGSEIASVSKDEIVNACAEIKKQGIQAVTVVSVFAPIDSEIKQEETVAAIVKEQLPHIDIVCSKDVAHIGLLERENAAILNASLQRYARRTVRSFQDAIRALDLKCPVFITSNDGTLLSCAQAAHLPIRTFSSGPTNSMRGASFLASMDTDIPQGQSALVIDIGGTTTDIGVLLPTGFPRQAASYHELCGVRLNFSMPHVTSIGLGGGSLVREHPTTSKVSVGPQSVGHRITSEALVFGGSTLTATDVAVALGRAQNIGNKTHLSELDVETILGAQEAIKVLLQNAVDAMKTSAQDIPVFLVGGGSILAPDELAGVSRVHRFHHFDVANAVGAAIAQISGVIDCFQDTSTRSISEAQADTEAQARARAISAGADPRTVKIVESEAIPIAYTSGRCRFYVKAAGEWSGTTHPHDDLPLPVTELHTPESTTEAAVPSTPPPRTARKAPPPHLSTAPDILAYTPTILNRSWHLSETDLEWLADGCYILGCGGGGSPFHTFLELREMLRNGDIVRVVDLASVASQAPDALVGWGGGMGSPEVSRERLLGNEYNEASADLWSFMGIDKPAALVALEIGGGNGLINMITAATSNFDIPVVDGDFMGRAYPTWHQTTANVYDESGRGLNLLPSAISSGDGNVMIMTKARRDIDVDASLRAACVEMGTHVGQASRPLEAKTLHISLIPNTVSLAWRIGRAVALARKQSSLSRIGPILVDAVGGPSTARVLFVGKIAYVNRRLHKGHTIGEVIIHALKTEDTEDETPETERFSGTLKIPFKNENLYAEHDAGNGQPPKVVASVPDLISVLDARNGSALGTPDYKYGLRVLVLGITAAPQWTETERGLALGGPAAFGFEHIPYVPLKKCVKPKSVIEEFGQ</sequence>
<dbReference type="OrthoDB" id="5404895at2759"/>
<dbReference type="InterPro" id="IPR045079">
    <property type="entry name" value="Oxoprolinase-like"/>
</dbReference>
<name>A0A5M3MIW0_CONPW</name>
<dbReference type="InterPro" id="IPR024071">
    <property type="entry name" value="S-Me-THD_C_sf"/>
</dbReference>
<evidence type="ECO:0000259" key="4">
    <source>
        <dbReference type="Pfam" id="PF06032"/>
    </source>
</evidence>
<dbReference type="InterPro" id="IPR027479">
    <property type="entry name" value="S-Me-THD_N_sf"/>
</dbReference>
<dbReference type="InterPro" id="IPR002821">
    <property type="entry name" value="Hydantoinase_A"/>
</dbReference>
<feature type="compositionally biased region" description="Pro residues" evidence="1">
    <location>
        <begin position="570"/>
        <end position="584"/>
    </location>
</feature>
<proteinExistence type="predicted"/>